<dbReference type="SMART" id="SM01360">
    <property type="entry name" value="A2M"/>
    <property type="match status" value="1"/>
</dbReference>
<dbReference type="Proteomes" id="UP001558652">
    <property type="component" value="Unassembled WGS sequence"/>
</dbReference>
<dbReference type="InterPro" id="IPR014756">
    <property type="entry name" value="Ig_E-set"/>
</dbReference>
<keyword evidence="3" id="KW-0732">Signal</keyword>
<evidence type="ECO:0000256" key="1">
    <source>
        <dbReference type="ARBA" id="ARBA00010952"/>
    </source>
</evidence>
<dbReference type="SMART" id="SM01361">
    <property type="entry name" value="A2M_recep"/>
    <property type="match status" value="1"/>
</dbReference>
<dbReference type="InterPro" id="IPR050473">
    <property type="entry name" value="A2M/Complement_sys"/>
</dbReference>
<dbReference type="Gene3D" id="2.60.120.1540">
    <property type="match status" value="1"/>
</dbReference>
<evidence type="ECO:0000259" key="9">
    <source>
        <dbReference type="SMART" id="SM01360"/>
    </source>
</evidence>
<evidence type="ECO:0000259" key="10">
    <source>
        <dbReference type="SMART" id="SM01361"/>
    </source>
</evidence>
<dbReference type="Gene3D" id="1.50.10.20">
    <property type="match status" value="1"/>
</dbReference>
<dbReference type="PROSITE" id="PS00477">
    <property type="entry name" value="ALPHA_2_MACROGLOBULIN"/>
    <property type="match status" value="1"/>
</dbReference>
<keyword evidence="4" id="KW-0722">Serine protease inhibitor</keyword>
<dbReference type="Gene3D" id="2.60.40.690">
    <property type="entry name" value="Alpha-macroglobulin, receptor-binding domain"/>
    <property type="match status" value="1"/>
</dbReference>
<dbReference type="Pfam" id="PF07677">
    <property type="entry name" value="A2M_recep"/>
    <property type="match status" value="1"/>
</dbReference>
<dbReference type="InterPro" id="IPR008930">
    <property type="entry name" value="Terpenoid_cyclase/PrenylTrfase"/>
</dbReference>
<evidence type="ECO:0000256" key="4">
    <source>
        <dbReference type="ARBA" id="ARBA00022900"/>
    </source>
</evidence>
<reference evidence="11 12" key="1">
    <citation type="submission" date="2024-07" db="EMBL/GenBank/DDBJ databases">
        <title>Chromosome-level genome assembly of the water stick insect Ranatra chinensis (Heteroptera: Nepidae).</title>
        <authorList>
            <person name="Liu X."/>
        </authorList>
    </citation>
    <scope>NUCLEOTIDE SEQUENCE [LARGE SCALE GENOMIC DNA]</scope>
    <source>
        <strain evidence="11">Cailab_2021Rc</strain>
        <tissue evidence="11">Muscle</tissue>
    </source>
</reference>
<dbReference type="FunFam" id="1.50.10.20:FF:000001">
    <property type="entry name" value="CD109 isoform 1"/>
    <property type="match status" value="1"/>
</dbReference>
<dbReference type="InterPro" id="IPR019742">
    <property type="entry name" value="MacrogloblnA2_CS"/>
</dbReference>
<dbReference type="Gene3D" id="2.60.40.1930">
    <property type="match status" value="1"/>
</dbReference>
<proteinExistence type="inferred from homology"/>
<dbReference type="EMBL" id="JBFDAA010000010">
    <property type="protein sequence ID" value="KAL1124405.1"/>
    <property type="molecule type" value="Genomic_DNA"/>
</dbReference>
<dbReference type="AlphaFoldDB" id="A0ABD0YAN6"/>
<dbReference type="InterPro" id="IPR009048">
    <property type="entry name" value="A-macroglobulin_rcpt-bd"/>
</dbReference>
<feature type="domain" description="Alpha-2-macroglobulin bait region" evidence="8">
    <location>
        <begin position="1"/>
        <end position="126"/>
    </location>
</feature>
<keyword evidence="7" id="KW-0325">Glycoprotein</keyword>
<evidence type="ECO:0000256" key="2">
    <source>
        <dbReference type="ARBA" id="ARBA00022690"/>
    </source>
</evidence>
<dbReference type="Pfam" id="PF00207">
    <property type="entry name" value="A2M"/>
    <property type="match status" value="1"/>
</dbReference>
<comment type="similarity">
    <text evidence="1">Belongs to the protease inhibitor I39 (alpha-2-macroglobulin) family.</text>
</comment>
<dbReference type="SMART" id="SM01419">
    <property type="entry name" value="Thiol-ester_cl"/>
    <property type="match status" value="1"/>
</dbReference>
<evidence type="ECO:0000259" key="8">
    <source>
        <dbReference type="SMART" id="SM01359"/>
    </source>
</evidence>
<dbReference type="InterPro" id="IPR011625">
    <property type="entry name" value="A2M_N_BRD"/>
</dbReference>
<gene>
    <name evidence="11" type="ORF">AAG570_001034</name>
</gene>
<sequence length="944" mass="105191">VNKELEIEVNSTSPLKYLSYQVLGRGDVIVANTVNVQNGARTASWRFLATYAMAPTAHVIVQYVRDDGEVVADALDIELAGVLQNYVNVDVNPSETEPGANVELKIETKPNSYIGLLGIDQSVLLLKSGNDIVRDDVLSELRSYDSSESGMFYPFMKGVREGRSLFWWPGSLTASEVYEKSGAVILTNGFVLEHKPWREFLQSMLRFSQFRITVSAGGMPGSSFKVRSKFPETWLWEMLDAGFDGKASLRKSVPDTITSWVISAFTIDPLYGLGLIEAPRSVKVFRPFFVSLDLPYSVIRGETVSIPVVVFNYMDQTVAADVTIENVGQFDFADYSNDVYQQPKLELYRRKKLQIAPRSGGTTSFMITPKELGYISIKVTAKSTLAGDAVERKLLVKPEGETQYKNMGMFVDLRNKRSYKTNITLDIPINIVPGSELIEIGAVGDILGPSIPNLIHLIKMPFGCGEQNMLNFVPNIVILDYLKNSNQLTQAIETKSLQYLEAGYQQELSYKRADGSFSAFGKADANGSTWLTAFVARSFRQAMKYINVEEKVIEESLQWLSGNQDPSGAFPEVGQVSHRDMQGGSAKGLALTAYTLIAFLENRNATSRYNSVVNKGIEYILNNINGLDDNYAIAISTYALHLAQHPMKEVAFNLLETKSKTAGEMKWWKRSERESDSKNPHSLLPNSVDVEMTAYAMLTYLNRGLVEDAVPIMKWLVSQQNNDGGFASTQDTVVALGALAKLAETIVSRSNDITITFTYGKGVSNEIRVNSVNSMILQKQLISKKVRQLNITATGQGFAIVQVSYRYNVNVTGAWPLFTLDPQVDKNSDSNHLQLSVCSRTKEANESNMAVMEIVLPSGFSVDLDSLPSLQVAHKVKRFETKDGDTSVALYFDKLTKIENCPTIKAFRTHKVAHQRPVPVTVYDYYDQCKHQYHMFPRVVETKN</sequence>
<feature type="domain" description="Alpha-2-macroglobulin" evidence="9">
    <location>
        <begin position="233"/>
        <end position="324"/>
    </location>
</feature>
<dbReference type="Pfam" id="PF07678">
    <property type="entry name" value="TED_complement"/>
    <property type="match status" value="1"/>
</dbReference>
<name>A0ABD0YAN6_9HEMI</name>
<dbReference type="Gene3D" id="2.60.40.10">
    <property type="entry name" value="Immunoglobulins"/>
    <property type="match status" value="1"/>
</dbReference>
<dbReference type="InterPro" id="IPR011626">
    <property type="entry name" value="Alpha-macroglobulin_TED"/>
</dbReference>
<feature type="non-terminal residue" evidence="11">
    <location>
        <position position="1"/>
    </location>
</feature>
<evidence type="ECO:0000256" key="6">
    <source>
        <dbReference type="ARBA" id="ARBA00023157"/>
    </source>
</evidence>
<dbReference type="InterPro" id="IPR041813">
    <property type="entry name" value="A2M_TED"/>
</dbReference>
<organism evidence="11 12">
    <name type="scientific">Ranatra chinensis</name>
    <dbReference type="NCBI Taxonomy" id="642074"/>
    <lineage>
        <taxon>Eukaryota</taxon>
        <taxon>Metazoa</taxon>
        <taxon>Ecdysozoa</taxon>
        <taxon>Arthropoda</taxon>
        <taxon>Hexapoda</taxon>
        <taxon>Insecta</taxon>
        <taxon>Pterygota</taxon>
        <taxon>Neoptera</taxon>
        <taxon>Paraneoptera</taxon>
        <taxon>Hemiptera</taxon>
        <taxon>Heteroptera</taxon>
        <taxon>Panheteroptera</taxon>
        <taxon>Nepomorpha</taxon>
        <taxon>Nepidae</taxon>
        <taxon>Ranatrinae</taxon>
        <taxon>Ranatra</taxon>
    </lineage>
</organism>
<dbReference type="InterPro" id="IPR001599">
    <property type="entry name" value="Macroglobln_a2"/>
</dbReference>
<dbReference type="SUPFAM" id="SSF48239">
    <property type="entry name" value="Terpenoid cyclases/Protein prenyltransferases"/>
    <property type="match status" value="1"/>
</dbReference>
<accession>A0ABD0YAN6</accession>
<evidence type="ECO:0000256" key="5">
    <source>
        <dbReference type="ARBA" id="ARBA00022966"/>
    </source>
</evidence>
<dbReference type="InterPro" id="IPR036595">
    <property type="entry name" value="A-macroglobulin_rcpt-bd_sf"/>
</dbReference>
<dbReference type="InterPro" id="IPR049135">
    <property type="entry name" value="TEP1_CUB2"/>
</dbReference>
<dbReference type="Pfam" id="PF07703">
    <property type="entry name" value="A2M_BRD"/>
    <property type="match status" value="1"/>
</dbReference>
<evidence type="ECO:0000256" key="7">
    <source>
        <dbReference type="ARBA" id="ARBA00023180"/>
    </source>
</evidence>
<dbReference type="FunFam" id="2.60.40.10:FF:000155">
    <property type="entry name" value="complement C3 isoform X1"/>
    <property type="match status" value="1"/>
</dbReference>
<dbReference type="PANTHER" id="PTHR11412:SF136">
    <property type="entry name" value="CD109 ANTIGEN"/>
    <property type="match status" value="1"/>
</dbReference>
<dbReference type="Pfam" id="PF21412">
    <property type="entry name" value="TEP1_CUB2"/>
    <property type="match status" value="1"/>
</dbReference>
<dbReference type="CDD" id="cd02897">
    <property type="entry name" value="A2M_2"/>
    <property type="match status" value="1"/>
</dbReference>
<dbReference type="GO" id="GO:0004867">
    <property type="term" value="F:serine-type endopeptidase inhibitor activity"/>
    <property type="evidence" value="ECO:0007669"/>
    <property type="project" value="UniProtKB-KW"/>
</dbReference>
<dbReference type="SUPFAM" id="SSF81296">
    <property type="entry name" value="E set domains"/>
    <property type="match status" value="1"/>
</dbReference>
<dbReference type="InterPro" id="IPR047565">
    <property type="entry name" value="Alpha-macroglob_thiol-ester_cl"/>
</dbReference>
<comment type="caution">
    <text evidence="11">The sequence shown here is derived from an EMBL/GenBank/DDBJ whole genome shotgun (WGS) entry which is preliminary data.</text>
</comment>
<dbReference type="SUPFAM" id="SSF49410">
    <property type="entry name" value="Alpha-macroglobulin receptor domain"/>
    <property type="match status" value="1"/>
</dbReference>
<dbReference type="Gene3D" id="2.20.130.20">
    <property type="match status" value="2"/>
</dbReference>
<protein>
    <submittedName>
        <fullName evidence="11">Uncharacterized protein</fullName>
    </submittedName>
</protein>
<keyword evidence="6" id="KW-1015">Disulfide bond</keyword>
<keyword evidence="2" id="KW-0646">Protease inhibitor</keyword>
<evidence type="ECO:0000313" key="12">
    <source>
        <dbReference type="Proteomes" id="UP001558652"/>
    </source>
</evidence>
<evidence type="ECO:0000256" key="3">
    <source>
        <dbReference type="ARBA" id="ARBA00022729"/>
    </source>
</evidence>
<dbReference type="PANTHER" id="PTHR11412">
    <property type="entry name" value="MACROGLOBULIN / COMPLEMENT"/>
    <property type="match status" value="1"/>
</dbReference>
<feature type="domain" description="Alpha-macroglobulin receptor-binding" evidence="10">
    <location>
        <begin position="847"/>
        <end position="933"/>
    </location>
</feature>
<keyword evidence="12" id="KW-1185">Reference proteome</keyword>
<dbReference type="SMART" id="SM01359">
    <property type="entry name" value="A2M_N_2"/>
    <property type="match status" value="1"/>
</dbReference>
<dbReference type="InterPro" id="IPR013783">
    <property type="entry name" value="Ig-like_fold"/>
</dbReference>
<keyword evidence="5" id="KW-0882">Thioester bond</keyword>
<evidence type="ECO:0000313" key="11">
    <source>
        <dbReference type="EMBL" id="KAL1124405.1"/>
    </source>
</evidence>